<dbReference type="EC" id="3.2.1.78" evidence="3"/>
<feature type="domain" description="Glycoside hydrolase family 5" evidence="9">
    <location>
        <begin position="66"/>
        <end position="302"/>
    </location>
</feature>
<evidence type="ECO:0000256" key="6">
    <source>
        <dbReference type="ARBA" id="ARBA00022801"/>
    </source>
</evidence>
<evidence type="ECO:0000313" key="10">
    <source>
        <dbReference type="EMBL" id="VWD21258.1"/>
    </source>
</evidence>
<dbReference type="PROSITE" id="PS51257">
    <property type="entry name" value="PROKAR_LIPOPROTEIN"/>
    <property type="match status" value="1"/>
</dbReference>
<evidence type="ECO:0000259" key="9">
    <source>
        <dbReference type="Pfam" id="PF26410"/>
    </source>
</evidence>
<dbReference type="PANTHER" id="PTHR31451">
    <property type="match status" value="1"/>
</dbReference>
<feature type="compositionally biased region" description="Low complexity" evidence="8">
    <location>
        <begin position="559"/>
        <end position="575"/>
    </location>
</feature>
<dbReference type="AlphaFoldDB" id="A0A6P2YKX9"/>
<proteinExistence type="predicted"/>
<keyword evidence="7" id="KW-0326">Glycosidase</keyword>
<evidence type="ECO:0000313" key="11">
    <source>
        <dbReference type="Proteomes" id="UP000494274"/>
    </source>
</evidence>
<dbReference type="PANTHER" id="PTHR31451:SF39">
    <property type="entry name" value="MANNAN ENDO-1,4-BETA-MANNOSIDASE 1"/>
    <property type="match status" value="1"/>
</dbReference>
<evidence type="ECO:0000256" key="7">
    <source>
        <dbReference type="ARBA" id="ARBA00023295"/>
    </source>
</evidence>
<dbReference type="Gene3D" id="3.20.20.80">
    <property type="entry name" value="Glycosidases"/>
    <property type="match status" value="1"/>
</dbReference>
<dbReference type="Proteomes" id="UP000494274">
    <property type="component" value="Unassembled WGS sequence"/>
</dbReference>
<evidence type="ECO:0000256" key="1">
    <source>
        <dbReference type="ARBA" id="ARBA00001678"/>
    </source>
</evidence>
<protein>
    <recommendedName>
        <fullName evidence="3">mannan endo-1,4-beta-mannosidase</fullName>
        <ecNumber evidence="3">3.2.1.78</ecNumber>
    </recommendedName>
</protein>
<dbReference type="Pfam" id="PF26410">
    <property type="entry name" value="GH5_mannosidase"/>
    <property type="match status" value="1"/>
</dbReference>
<keyword evidence="6" id="KW-0378">Hydrolase</keyword>
<keyword evidence="5" id="KW-0732">Signal</keyword>
<name>A0A6P2YKX9_BURL3</name>
<dbReference type="InterPro" id="IPR001547">
    <property type="entry name" value="Glyco_hydro_5"/>
</dbReference>
<dbReference type="EMBL" id="CABVQI010000019">
    <property type="protein sequence ID" value="VWD21258.1"/>
    <property type="molecule type" value="Genomic_DNA"/>
</dbReference>
<accession>A0A6P2YKX9</accession>
<dbReference type="SUPFAM" id="SSF51445">
    <property type="entry name" value="(Trans)glycosidases"/>
    <property type="match status" value="1"/>
</dbReference>
<evidence type="ECO:0000256" key="8">
    <source>
        <dbReference type="SAM" id="MobiDB-lite"/>
    </source>
</evidence>
<dbReference type="InterPro" id="IPR045053">
    <property type="entry name" value="MAN-like"/>
</dbReference>
<evidence type="ECO:0000256" key="3">
    <source>
        <dbReference type="ARBA" id="ARBA00012706"/>
    </source>
</evidence>
<evidence type="ECO:0000256" key="4">
    <source>
        <dbReference type="ARBA" id="ARBA00022525"/>
    </source>
</evidence>
<comment type="subcellular location">
    <subcellularLocation>
        <location evidence="2">Secreted</location>
    </subcellularLocation>
</comment>
<sequence>MKTSYSGSVAHRWTRKAGRVGIGACIVLLASCGGGVSSDSPADEIAGTAAQRSNVPGLTPAQYANAFVTRQGSKLMVAGKPFRFSGTNVEYLGLRNYGPAPSVSIPVGSARYPTQYEVDDALATAHEMGATVIRAQTLGDTIGCPQCIEPSLGVFNDAAFAQMDMVVVEARKFGIKLIGEFDGDANGTGAGNQSHNWYCTWRGIVDCTTAFFNDPDVIGDYKRHMQAVLTHVNPLTGLAYKDDPTFLGWVDGNAIDSGFSATSNAASNSPLPGLAAAVPDQQFTAWLSEVSSYFKSIDGKQLFIDISFNALAPSSSAMLTVPGLDIVGEEWYPHWLPLYNEKATGNSPGIHASAAQTVAAGKAYALLEYGWDNTDYQTTTALQTFLDGVVADANIAGDDFWALQSHASGQGWLPIPANEGCQPSCEANEDGNWWALYYTGLATLSNTAADMAQRAQMLRTHGYAMNGMATSPAHEQVGAPAITSTSGGKIVFQGAAGSPTYSVQTRQADGTWATPCQNCTTDAAGGWVDAAAQASSCYRVVGVNLDGIAGAPSTPAGPGCQASAAGSQRQAASGA</sequence>
<feature type="region of interest" description="Disordered" evidence="8">
    <location>
        <begin position="554"/>
        <end position="575"/>
    </location>
</feature>
<evidence type="ECO:0000256" key="5">
    <source>
        <dbReference type="ARBA" id="ARBA00022729"/>
    </source>
</evidence>
<reference evidence="10 11" key="1">
    <citation type="submission" date="2019-09" db="EMBL/GenBank/DDBJ databases">
        <authorList>
            <person name="Depoorter E."/>
        </authorList>
    </citation>
    <scope>NUCLEOTIDE SEQUENCE [LARGE SCALE GENOMIC DNA]</scope>
    <source>
        <strain evidence="10">R-18112</strain>
    </source>
</reference>
<evidence type="ECO:0000256" key="2">
    <source>
        <dbReference type="ARBA" id="ARBA00004613"/>
    </source>
</evidence>
<keyword evidence="4" id="KW-0964">Secreted</keyword>
<dbReference type="InterPro" id="IPR017853">
    <property type="entry name" value="GH"/>
</dbReference>
<comment type="catalytic activity">
    <reaction evidence="1">
        <text>Random hydrolysis of (1-&gt;4)-beta-D-mannosidic linkages in mannans, galactomannans and glucomannans.</text>
        <dbReference type="EC" id="3.2.1.78"/>
    </reaction>
</comment>
<dbReference type="RefSeq" id="WP_175046066.1">
    <property type="nucleotide sequence ID" value="NZ_CABVQI010000019.1"/>
</dbReference>
<dbReference type="GO" id="GO:0005576">
    <property type="term" value="C:extracellular region"/>
    <property type="evidence" value="ECO:0007669"/>
    <property type="project" value="UniProtKB-SubCell"/>
</dbReference>
<gene>
    <name evidence="10" type="ORF">BLA18112_05370</name>
</gene>
<organism evidence="10 11">
    <name type="scientific">Burkholderia lata (strain ATCC 17760 / DSM 23089 / LMG 22485 / NCIMB 9086 / R18194 / 383)</name>
    <dbReference type="NCBI Taxonomy" id="482957"/>
    <lineage>
        <taxon>Bacteria</taxon>
        <taxon>Pseudomonadati</taxon>
        <taxon>Pseudomonadota</taxon>
        <taxon>Betaproteobacteria</taxon>
        <taxon>Burkholderiales</taxon>
        <taxon>Burkholderiaceae</taxon>
        <taxon>Burkholderia</taxon>
        <taxon>Burkholderia cepacia complex</taxon>
    </lineage>
</organism>
<dbReference type="GO" id="GO:0016985">
    <property type="term" value="F:mannan endo-1,4-beta-mannosidase activity"/>
    <property type="evidence" value="ECO:0007669"/>
    <property type="project" value="TreeGrafter"/>
</dbReference>